<keyword evidence="4" id="KW-1185">Reference proteome</keyword>
<reference evidence="3 4" key="1">
    <citation type="submission" date="2019-08" db="EMBL/GenBank/DDBJ databases">
        <title>In-depth cultivation of the pig gut microbiome towards novel bacterial diversity and tailored functional studies.</title>
        <authorList>
            <person name="Wylensek D."/>
            <person name="Hitch T.C.A."/>
            <person name="Clavel T."/>
        </authorList>
    </citation>
    <scope>NUCLEOTIDE SEQUENCE [LARGE SCALE GENOMIC DNA]</scope>
    <source>
        <strain evidence="3 4">Oil-RF-744-WCA-WT-10</strain>
    </source>
</reference>
<keyword evidence="1" id="KW-0732">Signal</keyword>
<dbReference type="Gene3D" id="2.60.120.260">
    <property type="entry name" value="Galactose-binding domain-like"/>
    <property type="match status" value="1"/>
</dbReference>
<dbReference type="Gene3D" id="3.40.630.40">
    <property type="entry name" value="Zn-dependent exopeptidases"/>
    <property type="match status" value="1"/>
</dbReference>
<dbReference type="InterPro" id="IPR036116">
    <property type="entry name" value="FN3_sf"/>
</dbReference>
<accession>A0A6L5XFE0</accession>
<dbReference type="CDD" id="cd00063">
    <property type="entry name" value="FN3"/>
    <property type="match status" value="1"/>
</dbReference>
<keyword evidence="3" id="KW-0456">Lyase</keyword>
<dbReference type="InterPro" id="IPR033803">
    <property type="entry name" value="CBD-like_Golvesin-Xly"/>
</dbReference>
<evidence type="ECO:0000259" key="2">
    <source>
        <dbReference type="Pfam" id="PF25275"/>
    </source>
</evidence>
<dbReference type="Pfam" id="PF25275">
    <property type="entry name" value="Golvesin_C"/>
    <property type="match status" value="1"/>
</dbReference>
<dbReference type="Proteomes" id="UP000483362">
    <property type="component" value="Unassembled WGS sequence"/>
</dbReference>
<feature type="signal peptide" evidence="1">
    <location>
        <begin position="1"/>
        <end position="20"/>
    </location>
</feature>
<dbReference type="AlphaFoldDB" id="A0A6L5XFE0"/>
<dbReference type="GO" id="GO:0016829">
    <property type="term" value="F:lyase activity"/>
    <property type="evidence" value="ECO:0007669"/>
    <property type="project" value="UniProtKB-KW"/>
</dbReference>
<gene>
    <name evidence="3" type="ORF">FYJ29_09420</name>
</gene>
<evidence type="ECO:0000313" key="4">
    <source>
        <dbReference type="Proteomes" id="UP000483362"/>
    </source>
</evidence>
<protein>
    <submittedName>
        <fullName evidence="3">Xanthan lyase</fullName>
    </submittedName>
</protein>
<comment type="caution">
    <text evidence="3">The sequence shown here is derived from an EMBL/GenBank/DDBJ whole genome shotgun (WGS) entry which is preliminary data.</text>
</comment>
<organism evidence="3 4">
    <name type="scientific">Sodaliphilus pleomorphus</name>
    <dbReference type="NCBI Taxonomy" id="2606626"/>
    <lineage>
        <taxon>Bacteria</taxon>
        <taxon>Pseudomonadati</taxon>
        <taxon>Bacteroidota</taxon>
        <taxon>Bacteroidia</taxon>
        <taxon>Bacteroidales</taxon>
        <taxon>Muribaculaceae</taxon>
        <taxon>Sodaliphilus</taxon>
    </lineage>
</organism>
<dbReference type="EMBL" id="VULT01000014">
    <property type="protein sequence ID" value="MSS17972.1"/>
    <property type="molecule type" value="Genomic_DNA"/>
</dbReference>
<feature type="domain" description="Golvesin/Xly CBD-like" evidence="2">
    <location>
        <begin position="253"/>
        <end position="357"/>
    </location>
</feature>
<dbReference type="SUPFAM" id="SSF53187">
    <property type="entry name" value="Zn-dependent exopeptidases"/>
    <property type="match status" value="1"/>
</dbReference>
<dbReference type="InterPro" id="IPR003961">
    <property type="entry name" value="FN3_dom"/>
</dbReference>
<evidence type="ECO:0000313" key="3">
    <source>
        <dbReference type="EMBL" id="MSS17972.1"/>
    </source>
</evidence>
<name>A0A6L5XFE0_9BACT</name>
<sequence length="996" mass="110502">MKSTLFALSLLAAFTMSARALDDTCLNQLRSMVQSTIGPDVSIGQARVNRASVSGDTLVVDLAANYAHNTFTPELIAQLKSRMLQASGVPAGTRHVQLTIAGDDVDNYFFNFDKRWSRRHAPFVSENDPARHYSKGLDGNIIAMWQSHGYYYEAGINHWEWQRPRLFETHEDLYPMSYVIPFVMPMLENAGAYVWNPRERDTHATEVIVDNDGGLAQCGYVETGGKCGWQDAGAGFAYKQRTYLDCQNPFASGTARQVEARRKPSSTATWSARVPEAGDYAVYISYKTLDNSVDDAQYTVNCAAGRRTFTVNQRMAGGVWVYLGTFPLKQGLNKDVVTLTNQSRSKHGVVTADAVKIGGGMGNIARTALPNTPENRKWAAAYDWHYTLQRDGVDYAPVVSGMPRYVEGARYFLQWSGFPDSVYTVSRGLTDYADDFRSRSEWVNYLSGGSQANPAQQHGLHVPLDLSMAFHTDAGVTAGDRIVGTQSIYRSNHFGNYADGTPRIISRRLAEMVNAQLVADMRAQFEPHWTDRGLTQENLYEIRVPQVPGMLLEYLSHQNFADMRYGLDPNFIFASSRAIYKGILRWIAARDHRQVVVQPLPVQSFAIAPLGNARFKLTWTATPDSLEPTAMPKRYIVAERVGDNNGFAEIAIVDKPEYMVTVTDSLLHSYRVTALNDGGRSFPSETLSLGIAPRSKGMVMVVNGFTRLSAPDWVDDGDYCGFTDETDHGVPYVQGINYIGSQYERRRSAKWRDDDSGGWGNSHSDYEGKVVAGNTFDFPALHGASIMRAGYSFVSTSVKAVEQGLVDLKGFKLLDYIAGKQKETKNGRGYYPSRYKIFTPALRHALTAYCNGGGSVLLTGSYVASDVYDKAQPDTAEMAFTKQVLGYRWGCSQATVTGQAYVLSTPFKMIAGGARLAFNQQLSDKWYCVESPDAVYSAGGESVAFMRYAENNKQAGILCNRGSYRTAVVGFPFESIVDENERDTLMSQLLQYLDSK</sequence>
<proteinExistence type="predicted"/>
<dbReference type="RefSeq" id="WP_154328478.1">
    <property type="nucleotide sequence ID" value="NZ_CP045696.1"/>
</dbReference>
<evidence type="ECO:0000256" key="1">
    <source>
        <dbReference type="SAM" id="SignalP"/>
    </source>
</evidence>
<dbReference type="SUPFAM" id="SSF49265">
    <property type="entry name" value="Fibronectin type III"/>
    <property type="match status" value="1"/>
</dbReference>
<feature type="chain" id="PRO_5026738381" evidence="1">
    <location>
        <begin position="21"/>
        <end position="996"/>
    </location>
</feature>